<evidence type="ECO:0000313" key="2">
    <source>
        <dbReference type="Proteomes" id="UP001165960"/>
    </source>
</evidence>
<accession>A0ACC2UGA6</accession>
<reference evidence="1" key="1">
    <citation type="submission" date="2022-04" db="EMBL/GenBank/DDBJ databases">
        <title>Genome of the entomopathogenic fungus Entomophthora muscae.</title>
        <authorList>
            <person name="Elya C."/>
            <person name="Lovett B.R."/>
            <person name="Lee E."/>
            <person name="Macias A.M."/>
            <person name="Hajek A.E."/>
            <person name="De Bivort B.L."/>
            <person name="Kasson M.T."/>
            <person name="De Fine Licht H.H."/>
            <person name="Stajich J.E."/>
        </authorList>
    </citation>
    <scope>NUCLEOTIDE SEQUENCE</scope>
    <source>
        <strain evidence="1">Berkeley</strain>
    </source>
</reference>
<gene>
    <name evidence="1" type="ORF">DSO57_1010582</name>
</gene>
<keyword evidence="2" id="KW-1185">Reference proteome</keyword>
<protein>
    <submittedName>
        <fullName evidence="1">Uncharacterized protein</fullName>
    </submittedName>
</protein>
<evidence type="ECO:0000313" key="1">
    <source>
        <dbReference type="EMBL" id="KAJ9085776.1"/>
    </source>
</evidence>
<name>A0ACC2UGA6_9FUNG</name>
<dbReference type="EMBL" id="QTSX02000745">
    <property type="protein sequence ID" value="KAJ9085776.1"/>
    <property type="molecule type" value="Genomic_DNA"/>
</dbReference>
<proteinExistence type="predicted"/>
<dbReference type="Proteomes" id="UP001165960">
    <property type="component" value="Unassembled WGS sequence"/>
</dbReference>
<organism evidence="1 2">
    <name type="scientific">Entomophthora muscae</name>
    <dbReference type="NCBI Taxonomy" id="34485"/>
    <lineage>
        <taxon>Eukaryota</taxon>
        <taxon>Fungi</taxon>
        <taxon>Fungi incertae sedis</taxon>
        <taxon>Zoopagomycota</taxon>
        <taxon>Entomophthoromycotina</taxon>
        <taxon>Entomophthoromycetes</taxon>
        <taxon>Entomophthorales</taxon>
        <taxon>Entomophthoraceae</taxon>
        <taxon>Entomophthora</taxon>
    </lineage>
</organism>
<sequence length="493" mass="54981">MPTTMYLNSLAPLVTRSMSGPACFEPLSRTAYRTPSHKSSKLDDELHPPTRWVDMTCHASAATHFRFQLVGCELMTCGHCTRHFLTPTPSTVVCPRCHRLIDRSCHLDYPSLFDMERLLLGNGLFFAGCPTSVIFMRLKMPRQYAAADDEWSDVLVFISDTALRIYDLDNSLTASFGWGSLSLHFAENSDTPEMVLKDHTARHIISAPSPAIHRWLKSRILNKLRLYSSQTIINNSFTQFCPVQVPTELPKPAKPAKDFFSRLRNGKFLRKRETPFSPPPCPAPRSEALMAFSHRPNLSQKPEMSIFLHRLASRSLPSVALACASKKGSRISTATFSTQSSANSTISSSPSTSNLGLDFLFSAPFPEPEEPEESLVNFLLQHPTVYPPENPHNWKPVARADAESSFKEADTVAGPLFLPHTPQKSPPKGSYPSPVLDSPASLVPQQVRTQIFKHLKSKSAVHLRSTEPPTSPFKSFTREIDALLDEFPTPPNR</sequence>
<comment type="caution">
    <text evidence="1">The sequence shown here is derived from an EMBL/GenBank/DDBJ whole genome shotgun (WGS) entry which is preliminary data.</text>
</comment>